<evidence type="ECO:0000313" key="8">
    <source>
        <dbReference type="EMBL" id="CAI8948165.1"/>
    </source>
</evidence>
<reference evidence="8 9" key="1">
    <citation type="submission" date="2023-03" db="EMBL/GenBank/DDBJ databases">
        <authorList>
            <person name="Pearce D."/>
        </authorList>
    </citation>
    <scope>NUCLEOTIDE SEQUENCE [LARGE SCALE GENOMIC DNA]</scope>
    <source>
        <strain evidence="8">Msz</strain>
    </source>
</reference>
<proteinExistence type="predicted"/>
<evidence type="ECO:0000256" key="3">
    <source>
        <dbReference type="ARBA" id="ARBA00022692"/>
    </source>
</evidence>
<keyword evidence="4 6" id="KW-1133">Transmembrane helix</keyword>
<organism evidence="8 9">
    <name type="scientific">Methylocaldum szegediense</name>
    <dbReference type="NCBI Taxonomy" id="73780"/>
    <lineage>
        <taxon>Bacteria</taxon>
        <taxon>Pseudomonadati</taxon>
        <taxon>Pseudomonadota</taxon>
        <taxon>Gammaproteobacteria</taxon>
        <taxon>Methylococcales</taxon>
        <taxon>Methylococcaceae</taxon>
        <taxon>Methylocaldum</taxon>
    </lineage>
</organism>
<evidence type="ECO:0000313" key="9">
    <source>
        <dbReference type="Proteomes" id="UP001162030"/>
    </source>
</evidence>
<dbReference type="Proteomes" id="UP001162030">
    <property type="component" value="Chromosome"/>
</dbReference>
<evidence type="ECO:0000256" key="2">
    <source>
        <dbReference type="ARBA" id="ARBA00022475"/>
    </source>
</evidence>
<dbReference type="PANTHER" id="PTHR36115">
    <property type="entry name" value="PROLINE-RICH ANTIGEN HOMOLOG-RELATED"/>
    <property type="match status" value="1"/>
</dbReference>
<dbReference type="InterPro" id="IPR051791">
    <property type="entry name" value="Pra-immunoreactive"/>
</dbReference>
<evidence type="ECO:0000256" key="5">
    <source>
        <dbReference type="ARBA" id="ARBA00023136"/>
    </source>
</evidence>
<comment type="subcellular location">
    <subcellularLocation>
        <location evidence="1">Cell membrane</location>
        <topology evidence="1">Multi-pass membrane protein</topology>
    </subcellularLocation>
</comment>
<evidence type="ECO:0000259" key="7">
    <source>
        <dbReference type="Pfam" id="PF06271"/>
    </source>
</evidence>
<keyword evidence="9" id="KW-1185">Reference proteome</keyword>
<feature type="transmembrane region" description="Helical" evidence="6">
    <location>
        <begin position="16"/>
        <end position="38"/>
    </location>
</feature>
<accession>A0ABM9I7V0</accession>
<dbReference type="EMBL" id="OX458333">
    <property type="protein sequence ID" value="CAI8948165.1"/>
    <property type="molecule type" value="Genomic_DNA"/>
</dbReference>
<gene>
    <name evidence="8" type="ORF">MSZNOR_4387</name>
</gene>
<keyword evidence="5 6" id="KW-0472">Membrane</keyword>
<evidence type="ECO:0000256" key="6">
    <source>
        <dbReference type="SAM" id="Phobius"/>
    </source>
</evidence>
<name>A0ABM9I7V0_9GAMM</name>
<feature type="transmembrane region" description="Helical" evidence="6">
    <location>
        <begin position="98"/>
        <end position="119"/>
    </location>
</feature>
<feature type="domain" description="RDD" evidence="7">
    <location>
        <begin position="8"/>
        <end position="132"/>
    </location>
</feature>
<dbReference type="RefSeq" id="WP_317963480.1">
    <property type="nucleotide sequence ID" value="NZ_OX458333.1"/>
</dbReference>
<evidence type="ECO:0000256" key="4">
    <source>
        <dbReference type="ARBA" id="ARBA00022989"/>
    </source>
</evidence>
<feature type="transmembrane region" description="Helical" evidence="6">
    <location>
        <begin position="50"/>
        <end position="67"/>
    </location>
</feature>
<dbReference type="InterPro" id="IPR010432">
    <property type="entry name" value="RDD"/>
</dbReference>
<dbReference type="PANTHER" id="PTHR36115:SF10">
    <property type="entry name" value="RDD DOMAIN-CONTAINING PROTEIN"/>
    <property type="match status" value="1"/>
</dbReference>
<dbReference type="Pfam" id="PF06271">
    <property type="entry name" value="RDD"/>
    <property type="match status" value="1"/>
</dbReference>
<keyword evidence="2" id="KW-1003">Cell membrane</keyword>
<sequence>MTSNCVPAGLLRRLAAFFYDLVVLVAVLFAATLVLLPLNGGEAFRPNHGLYSAYLVLVSFAFFGWFWTHGGQTLGMRAWKIRLCTTAGNPISWGQASIRFVCGLISFGLMGLGFLWIVFDSQARSWHDLASGSRVVREN</sequence>
<protein>
    <submittedName>
        <fullName evidence="8">RDD family membrane protein YckC</fullName>
    </submittedName>
</protein>
<evidence type="ECO:0000256" key="1">
    <source>
        <dbReference type="ARBA" id="ARBA00004651"/>
    </source>
</evidence>
<keyword evidence="3 6" id="KW-0812">Transmembrane</keyword>